<keyword evidence="2" id="KW-1185">Reference proteome</keyword>
<gene>
    <name evidence="1" type="ORF">LOK49_LG08G00676</name>
</gene>
<name>A0ACC0GRB6_9ERIC</name>
<dbReference type="Proteomes" id="UP001060215">
    <property type="component" value="Chromosome 9"/>
</dbReference>
<accession>A0ACC0GRB6</accession>
<reference evidence="1 2" key="1">
    <citation type="journal article" date="2022" name="Plant J.">
        <title>Chromosome-level genome of Camellia lanceoleosa provides a valuable resource for understanding genome evolution and self-incompatibility.</title>
        <authorList>
            <person name="Gong W."/>
            <person name="Xiao S."/>
            <person name="Wang L."/>
            <person name="Liao Z."/>
            <person name="Chang Y."/>
            <person name="Mo W."/>
            <person name="Hu G."/>
            <person name="Li W."/>
            <person name="Zhao G."/>
            <person name="Zhu H."/>
            <person name="Hu X."/>
            <person name="Ji K."/>
            <person name="Xiang X."/>
            <person name="Song Q."/>
            <person name="Yuan D."/>
            <person name="Jin S."/>
            <person name="Zhang L."/>
        </authorList>
    </citation>
    <scope>NUCLEOTIDE SEQUENCE [LARGE SCALE GENOMIC DNA]</scope>
    <source>
        <strain evidence="1">SQ_2022a</strain>
    </source>
</reference>
<evidence type="ECO:0000313" key="1">
    <source>
        <dbReference type="EMBL" id="KAI8003380.1"/>
    </source>
</evidence>
<comment type="caution">
    <text evidence="1">The sequence shown here is derived from an EMBL/GenBank/DDBJ whole genome shotgun (WGS) entry which is preliminary data.</text>
</comment>
<evidence type="ECO:0000313" key="2">
    <source>
        <dbReference type="Proteomes" id="UP001060215"/>
    </source>
</evidence>
<dbReference type="EMBL" id="CM045766">
    <property type="protein sequence ID" value="KAI8003380.1"/>
    <property type="molecule type" value="Genomic_DNA"/>
</dbReference>
<protein>
    <submittedName>
        <fullName evidence="1">Ribonuclease TUDOR 1</fullName>
    </submittedName>
</protein>
<proteinExistence type="predicted"/>
<sequence length="116" mass="13057">MPFSDDDDMRYEGFKSAGFTVDLRSTFTVGDSLGWDFSVGSWTNGKQFKAEDMLKIPPEKTITLSSYCSEIEDVTFKVGYTVQSIGREFCFVFFGDTNVALMVVSDGWVKVREQGQ</sequence>
<organism evidence="1 2">
    <name type="scientific">Camellia lanceoleosa</name>
    <dbReference type="NCBI Taxonomy" id="1840588"/>
    <lineage>
        <taxon>Eukaryota</taxon>
        <taxon>Viridiplantae</taxon>
        <taxon>Streptophyta</taxon>
        <taxon>Embryophyta</taxon>
        <taxon>Tracheophyta</taxon>
        <taxon>Spermatophyta</taxon>
        <taxon>Magnoliopsida</taxon>
        <taxon>eudicotyledons</taxon>
        <taxon>Gunneridae</taxon>
        <taxon>Pentapetalae</taxon>
        <taxon>asterids</taxon>
        <taxon>Ericales</taxon>
        <taxon>Theaceae</taxon>
        <taxon>Camellia</taxon>
    </lineage>
</organism>